<comment type="subcellular location">
    <subcellularLocation>
        <location evidence="1">Cell membrane</location>
        <topology evidence="1">Multi-pass membrane protein</topology>
    </subcellularLocation>
</comment>
<reference evidence="15" key="1">
    <citation type="submission" date="2025-08" db="UniProtKB">
        <authorList>
            <consortium name="RefSeq"/>
        </authorList>
    </citation>
    <scope>IDENTIFICATION</scope>
</reference>
<protein>
    <submittedName>
        <fullName evidence="15">Chemokine-like receptor 1</fullName>
    </submittedName>
</protein>
<dbReference type="SUPFAM" id="SSF81321">
    <property type="entry name" value="Family A G protein-coupled receptor-like"/>
    <property type="match status" value="1"/>
</dbReference>
<sequence>MENFTQTPSFSTNSTSYDADDYFYEQTKYIMQMLLVVSYSIICLLGLAGNGLVIWITSFRMKKTVNTVWFFNLALADFIFDAFLPISIVSEAMDYYWPFGKVICKVHMAVLYLNMFASIAFLTIISIDRCISTVCPVWSNNHRTPRLATAIALVIWLMAIITSSPYPAFHDVTYYRYMNNSISYCYNSYGISEGDYTKDAYMKWLLRNTSMILTRFLSMFLIPFIIIVICYTVIVLTLKRKRNLVKSSKPFKVIIAILMCFFFCWFPYHVYPVLDYVVIPFQIPWKFDMILMPLTCILAFFNSCINPILYVFMGQDFKKKVRMSFLGVFERAFTEGSSPLLNKTRSQLEDMTEMCSL</sequence>
<dbReference type="RefSeq" id="XP_033818484.1">
    <property type="nucleotide sequence ID" value="XM_033962593.1"/>
</dbReference>
<dbReference type="PRINTS" id="PR00526">
    <property type="entry name" value="FMETLEUPHER"/>
</dbReference>
<evidence type="ECO:0000256" key="4">
    <source>
        <dbReference type="ARBA" id="ARBA00022989"/>
    </source>
</evidence>
<dbReference type="FunFam" id="1.20.1070.10:FF:000034">
    <property type="entry name" value="G-protein coupled receptor 1"/>
    <property type="match status" value="1"/>
</dbReference>
<evidence type="ECO:0000313" key="15">
    <source>
        <dbReference type="RefSeq" id="XP_033818484.1"/>
    </source>
</evidence>
<evidence type="ECO:0000256" key="3">
    <source>
        <dbReference type="ARBA" id="ARBA00022692"/>
    </source>
</evidence>
<evidence type="ECO:0000256" key="6">
    <source>
        <dbReference type="ARBA" id="ARBA00023136"/>
    </source>
</evidence>
<dbReference type="OrthoDB" id="6088892at2759"/>
<feature type="transmembrane region" description="Helical" evidence="12">
    <location>
        <begin position="250"/>
        <end position="270"/>
    </location>
</feature>
<keyword evidence="6 12" id="KW-0472">Membrane</keyword>
<dbReference type="Proteomes" id="UP000515159">
    <property type="component" value="Chromosome 11"/>
</dbReference>
<evidence type="ECO:0000256" key="12">
    <source>
        <dbReference type="SAM" id="Phobius"/>
    </source>
</evidence>
<evidence type="ECO:0000256" key="10">
    <source>
        <dbReference type="ARBA" id="ARBA00023224"/>
    </source>
</evidence>
<dbReference type="GO" id="GO:0007200">
    <property type="term" value="P:phospholipase C-activating G protein-coupled receptor signaling pathway"/>
    <property type="evidence" value="ECO:0007669"/>
    <property type="project" value="TreeGrafter"/>
</dbReference>
<keyword evidence="10" id="KW-0807">Transducer</keyword>
<dbReference type="InterPro" id="IPR000276">
    <property type="entry name" value="GPCR_Rhodpsn"/>
</dbReference>
<dbReference type="GO" id="GO:0004982">
    <property type="term" value="F:N-formyl peptide receptor activity"/>
    <property type="evidence" value="ECO:0007669"/>
    <property type="project" value="TreeGrafter"/>
</dbReference>
<evidence type="ECO:0000259" key="13">
    <source>
        <dbReference type="PROSITE" id="PS50262"/>
    </source>
</evidence>
<keyword evidence="7" id="KW-1015">Disulfide bond</keyword>
<feature type="domain" description="G-protein coupled receptors family 1 profile" evidence="13">
    <location>
        <begin position="49"/>
        <end position="310"/>
    </location>
</feature>
<dbReference type="PANTHER" id="PTHR24225:SF0">
    <property type="entry name" value="N-FORMYL PEPTIDE RECEPTOR 2"/>
    <property type="match status" value="1"/>
</dbReference>
<dbReference type="InParanoid" id="A0A6P8SID2"/>
<dbReference type="InterPro" id="IPR017452">
    <property type="entry name" value="GPCR_Rhodpsn_7TM"/>
</dbReference>
<evidence type="ECO:0000256" key="1">
    <source>
        <dbReference type="ARBA" id="ARBA00004651"/>
    </source>
</evidence>
<keyword evidence="14" id="KW-1185">Reference proteome</keyword>
<evidence type="ECO:0000256" key="7">
    <source>
        <dbReference type="ARBA" id="ARBA00023157"/>
    </source>
</evidence>
<dbReference type="PROSITE" id="PS50262">
    <property type="entry name" value="G_PROTEIN_RECEP_F1_2"/>
    <property type="match status" value="1"/>
</dbReference>
<dbReference type="GeneID" id="117368849"/>
<evidence type="ECO:0000256" key="11">
    <source>
        <dbReference type="ARBA" id="ARBA00025736"/>
    </source>
</evidence>
<accession>A0A6P8SID2</accession>
<keyword evidence="2" id="KW-1003">Cell membrane</keyword>
<dbReference type="PRINTS" id="PR00237">
    <property type="entry name" value="GPCRRHODOPSN"/>
</dbReference>
<keyword evidence="9" id="KW-0325">Glycoprotein</keyword>
<keyword evidence="3 12" id="KW-0812">Transmembrane</keyword>
<dbReference type="GO" id="GO:0006954">
    <property type="term" value="P:inflammatory response"/>
    <property type="evidence" value="ECO:0007669"/>
    <property type="project" value="TreeGrafter"/>
</dbReference>
<feature type="transmembrane region" description="Helical" evidence="12">
    <location>
        <begin position="109"/>
        <end position="127"/>
    </location>
</feature>
<dbReference type="GO" id="GO:0004875">
    <property type="term" value="F:complement receptor activity"/>
    <property type="evidence" value="ECO:0007669"/>
    <property type="project" value="TreeGrafter"/>
</dbReference>
<evidence type="ECO:0000256" key="5">
    <source>
        <dbReference type="ARBA" id="ARBA00023040"/>
    </source>
</evidence>
<dbReference type="PANTHER" id="PTHR24225">
    <property type="entry name" value="CHEMOTACTIC RECEPTOR"/>
    <property type="match status" value="1"/>
</dbReference>
<dbReference type="AlphaFoldDB" id="A0A6P8SID2"/>
<dbReference type="GO" id="GO:0005886">
    <property type="term" value="C:plasma membrane"/>
    <property type="evidence" value="ECO:0007669"/>
    <property type="project" value="UniProtKB-SubCell"/>
</dbReference>
<evidence type="ECO:0000313" key="14">
    <source>
        <dbReference type="Proteomes" id="UP000515159"/>
    </source>
</evidence>
<gene>
    <name evidence="15" type="primary">LOC117368849</name>
</gene>
<feature type="transmembrane region" description="Helical" evidence="12">
    <location>
        <begin position="212"/>
        <end position="238"/>
    </location>
</feature>
<feature type="transmembrane region" description="Helical" evidence="12">
    <location>
        <begin position="29"/>
        <end position="56"/>
    </location>
</feature>
<evidence type="ECO:0000256" key="2">
    <source>
        <dbReference type="ARBA" id="ARBA00022475"/>
    </source>
</evidence>
<dbReference type="Gene3D" id="1.20.1070.10">
    <property type="entry name" value="Rhodopsin 7-helix transmembrane proteins"/>
    <property type="match status" value="1"/>
</dbReference>
<keyword evidence="4 12" id="KW-1133">Transmembrane helix</keyword>
<feature type="transmembrane region" description="Helical" evidence="12">
    <location>
        <begin position="290"/>
        <end position="313"/>
    </location>
</feature>
<name>A0A6P8SID2_GEOSA</name>
<keyword evidence="5" id="KW-0297">G-protein coupled receptor</keyword>
<comment type="similarity">
    <text evidence="11">Belongs to the chemokine-like receptor (CMKLR) family.</text>
</comment>
<evidence type="ECO:0000256" key="9">
    <source>
        <dbReference type="ARBA" id="ARBA00023180"/>
    </source>
</evidence>
<dbReference type="KEGG" id="gsh:117368849"/>
<feature type="transmembrane region" description="Helical" evidence="12">
    <location>
        <begin position="68"/>
        <end position="89"/>
    </location>
</feature>
<keyword evidence="8" id="KW-0675">Receptor</keyword>
<feature type="transmembrane region" description="Helical" evidence="12">
    <location>
        <begin position="147"/>
        <end position="169"/>
    </location>
</feature>
<dbReference type="InterPro" id="IPR000826">
    <property type="entry name" value="Formyl_rcpt-rel"/>
</dbReference>
<dbReference type="Pfam" id="PF00001">
    <property type="entry name" value="7tm_1"/>
    <property type="match status" value="1"/>
</dbReference>
<evidence type="ECO:0000256" key="8">
    <source>
        <dbReference type="ARBA" id="ARBA00023170"/>
    </source>
</evidence>
<organism evidence="14 15">
    <name type="scientific">Geotrypetes seraphini</name>
    <name type="common">Gaboon caecilian</name>
    <name type="synonym">Caecilia seraphini</name>
    <dbReference type="NCBI Taxonomy" id="260995"/>
    <lineage>
        <taxon>Eukaryota</taxon>
        <taxon>Metazoa</taxon>
        <taxon>Chordata</taxon>
        <taxon>Craniata</taxon>
        <taxon>Vertebrata</taxon>
        <taxon>Euteleostomi</taxon>
        <taxon>Amphibia</taxon>
        <taxon>Gymnophiona</taxon>
        <taxon>Geotrypetes</taxon>
    </lineage>
</organism>
<proteinExistence type="inferred from homology"/>
<dbReference type="GO" id="GO:0007204">
    <property type="term" value="P:positive regulation of cytosolic calcium ion concentration"/>
    <property type="evidence" value="ECO:0007669"/>
    <property type="project" value="TreeGrafter"/>
</dbReference>